<feature type="domain" description="Tubulin epsilon and delta complex protein 1" evidence="1">
    <location>
        <begin position="87"/>
        <end position="257"/>
    </location>
</feature>
<evidence type="ECO:0000259" key="1">
    <source>
        <dbReference type="Pfam" id="PF14970"/>
    </source>
</evidence>
<dbReference type="Proteomes" id="UP000812440">
    <property type="component" value="Chromosome 8_10"/>
</dbReference>
<accession>A0A8T2K1T7</accession>
<reference evidence="2" key="1">
    <citation type="thesis" date="2020" institute="ProQuest LLC" country="789 East Eisenhower Parkway, Ann Arbor, MI, USA">
        <title>Comparative Genomics and Chromosome Evolution.</title>
        <authorList>
            <person name="Mudd A.B."/>
        </authorList>
    </citation>
    <scope>NUCLEOTIDE SEQUENCE</scope>
    <source>
        <strain evidence="2">Female2</strain>
        <tissue evidence="2">Blood</tissue>
    </source>
</reference>
<evidence type="ECO:0000313" key="2">
    <source>
        <dbReference type="EMBL" id="KAG8449704.1"/>
    </source>
</evidence>
<proteinExistence type="predicted"/>
<sequence>MKKSGSSQLKEALRCLCRVLSACGALLSPETFRRAKFNRPETASEFWDLLYCLLKKIYETKHGRSQTIDETLENRITYVKTVLHHQGYGRAAFYQLPLSGTEGSRELLLAFSWLLLQTRLLEQILQMNRITVGDQMTLCMCSSELDHGVIKNLTPTIQPKEDVRYLQWLNGKIRFCWRMLHAAQQEKTLAVYKVHSYTQGCHVDQSISHLSVLETDLIRKPENYTKLLELENSNLEAYVEWKRLEQVYFQWMVSVLESSSEDVQVLATQDGNPILSFPRDFHQWNNSLYHDIDKLNSGYIGLNKHLQRLVTHRKSSWDHQSKEIEKELNEKELWLMVRKMKQEAQKKAEDLKVNSAQAREMHGPIRLVFKEKKSHVDNIYSNSVYAKEMVKELQETSANLQMELQSLQEECRCRLDEIAEGFEGIICIPPPKG</sequence>
<keyword evidence="3" id="KW-1185">Reference proteome</keyword>
<dbReference type="Pfam" id="PF14970">
    <property type="entry name" value="TEDC1"/>
    <property type="match status" value="1"/>
</dbReference>
<dbReference type="InterPro" id="IPR027996">
    <property type="entry name" value="TEDC1_dom"/>
</dbReference>
<dbReference type="PANTHER" id="PTHR35076">
    <property type="entry name" value="TUBULIN EPSILON AND DELTA COMPLEX PROTEIN 1"/>
    <property type="match status" value="1"/>
</dbReference>
<evidence type="ECO:0000313" key="3">
    <source>
        <dbReference type="Proteomes" id="UP000812440"/>
    </source>
</evidence>
<dbReference type="OrthoDB" id="9906141at2759"/>
<dbReference type="InterPro" id="IPR043535">
    <property type="entry name" value="TEDC1"/>
</dbReference>
<comment type="caution">
    <text evidence="2">The sequence shown here is derived from an EMBL/GenBank/DDBJ whole genome shotgun (WGS) entry which is preliminary data.</text>
</comment>
<protein>
    <recommendedName>
        <fullName evidence="1">Tubulin epsilon and delta complex protein 1 domain-containing protein</fullName>
    </recommendedName>
</protein>
<name>A0A8T2K1T7_9PIPI</name>
<dbReference type="AlphaFoldDB" id="A0A8T2K1T7"/>
<dbReference type="EMBL" id="JAACNH010000003">
    <property type="protein sequence ID" value="KAG8449704.1"/>
    <property type="molecule type" value="Genomic_DNA"/>
</dbReference>
<organism evidence="2 3">
    <name type="scientific">Hymenochirus boettgeri</name>
    <name type="common">Congo dwarf clawed frog</name>
    <dbReference type="NCBI Taxonomy" id="247094"/>
    <lineage>
        <taxon>Eukaryota</taxon>
        <taxon>Metazoa</taxon>
        <taxon>Chordata</taxon>
        <taxon>Craniata</taxon>
        <taxon>Vertebrata</taxon>
        <taxon>Euteleostomi</taxon>
        <taxon>Amphibia</taxon>
        <taxon>Batrachia</taxon>
        <taxon>Anura</taxon>
        <taxon>Pipoidea</taxon>
        <taxon>Pipidae</taxon>
        <taxon>Pipinae</taxon>
        <taxon>Hymenochirus</taxon>
    </lineage>
</organism>
<gene>
    <name evidence="2" type="ORF">GDO86_016376</name>
</gene>
<dbReference type="PANTHER" id="PTHR35076:SF1">
    <property type="entry name" value="TUBULIN EPSILON AND DELTA COMPLEX PROTEIN 1"/>
    <property type="match status" value="1"/>
</dbReference>